<evidence type="ECO:0000313" key="5">
    <source>
        <dbReference type="EMBL" id="KAK8050943.1"/>
    </source>
</evidence>
<dbReference type="SUPFAM" id="SSF48403">
    <property type="entry name" value="Ankyrin repeat"/>
    <property type="match status" value="1"/>
</dbReference>
<feature type="compositionally biased region" description="Basic and acidic residues" evidence="4">
    <location>
        <begin position="768"/>
        <end position="778"/>
    </location>
</feature>
<dbReference type="Pfam" id="PF12796">
    <property type="entry name" value="Ank_2"/>
    <property type="match status" value="2"/>
</dbReference>
<evidence type="ECO:0000313" key="6">
    <source>
        <dbReference type="Proteomes" id="UP001444661"/>
    </source>
</evidence>
<feature type="repeat" description="ANK" evidence="3">
    <location>
        <begin position="586"/>
        <end position="618"/>
    </location>
</feature>
<keyword evidence="1" id="KW-0677">Repeat</keyword>
<reference evidence="5 6" key="1">
    <citation type="submission" date="2023-01" db="EMBL/GenBank/DDBJ databases">
        <title>Analysis of 21 Apiospora genomes using comparative genomics revels a genus with tremendous synthesis potential of carbohydrate active enzymes and secondary metabolites.</title>
        <authorList>
            <person name="Sorensen T."/>
        </authorList>
    </citation>
    <scope>NUCLEOTIDE SEQUENCE [LARGE SCALE GENOMIC DNA]</scope>
    <source>
        <strain evidence="5 6">CBS 33761</strain>
    </source>
</reference>
<dbReference type="SMART" id="SM00248">
    <property type="entry name" value="ANK"/>
    <property type="match status" value="6"/>
</dbReference>
<feature type="repeat" description="ANK" evidence="3">
    <location>
        <begin position="483"/>
        <end position="515"/>
    </location>
</feature>
<protein>
    <submittedName>
        <fullName evidence="5">Uncharacterized protein</fullName>
    </submittedName>
</protein>
<sequence length="778" mass="85893">MDPLSIAASVTALATLATQICSVISQLRSLCKSLPGRLHALNNEVADFELVLTQLSMLLEQRNYSLSDSNEMAIPHLLRQARMKLNETHEIVKRLTIDCRTSRSTLLGVHAWRKEQERLQILQDDIRTVKSSLNIMLGASNSQDMMKIRVDIHAMSSTASNHLALSEKFMDCLTGVDERIAKVEQMLHHQSQQLQANQFMQVQAAYSSKPRLKQQQSFPLSDHKSLTPASRDDFSIRVTPRLRTCRADCPCSCHAERSSASPPIFNTLLGRLFVGYAGLPIISSKCNDEECRGSRSSQVSMEYWFPFSMWSTIVRLHMGYRPDFGPSLHIETLRRVPDSAQSVSFALDGNTEGLKYLFRNGLASPRDVSTTRGYTLLRWALYGKQYETCVFLVQAGADADYKPIAASDNSPRNKACHFLLEGGLDQTAVEALRTITNGSKYLDDFIDDAKFTQAHKIVLGLSGKSLEKELILNQDQINTQDSMGRTALAWAAACGDSHSVVTLLRYGADPNITDVQLSGPLSNAAAQGQTTCVQFLLDAGADPDPQPPKGIKKGSPLNVACRNLRDPLLAKRLLDYGADVDQCGSDGRTGLFHAARNDDASLAMLLLEYGAGINHLASSGDTPLTTAITHNSHSVLRLFLERWHEYSVCPRLRGPNLLETAAMFADSETVRILAATDHFRVKADKQYTLGDFRRKLLQRPDTTDELIEAFDEFLSIFNAAADPNQGDEGLAEAGFFPCLGSRTNSLDVNYVPRSFGDASSEVSSDSDESFHDALDLNC</sequence>
<dbReference type="Proteomes" id="UP001444661">
    <property type="component" value="Unassembled WGS sequence"/>
</dbReference>
<feature type="region of interest" description="Disordered" evidence="4">
    <location>
        <begin position="757"/>
        <end position="778"/>
    </location>
</feature>
<gene>
    <name evidence="5" type="ORF">PG993_002328</name>
</gene>
<dbReference type="PANTHER" id="PTHR24198:SF165">
    <property type="entry name" value="ANKYRIN REPEAT-CONTAINING PROTEIN-RELATED"/>
    <property type="match status" value="1"/>
</dbReference>
<proteinExistence type="predicted"/>
<evidence type="ECO:0000256" key="2">
    <source>
        <dbReference type="ARBA" id="ARBA00023043"/>
    </source>
</evidence>
<keyword evidence="2 3" id="KW-0040">ANK repeat</keyword>
<accession>A0ABR1TZ08</accession>
<organism evidence="5 6">
    <name type="scientific">Apiospora rasikravindrae</name>
    <dbReference type="NCBI Taxonomy" id="990691"/>
    <lineage>
        <taxon>Eukaryota</taxon>
        <taxon>Fungi</taxon>
        <taxon>Dikarya</taxon>
        <taxon>Ascomycota</taxon>
        <taxon>Pezizomycotina</taxon>
        <taxon>Sordariomycetes</taxon>
        <taxon>Xylariomycetidae</taxon>
        <taxon>Amphisphaeriales</taxon>
        <taxon>Apiosporaceae</taxon>
        <taxon>Apiospora</taxon>
    </lineage>
</organism>
<dbReference type="PANTHER" id="PTHR24198">
    <property type="entry name" value="ANKYRIN REPEAT AND PROTEIN KINASE DOMAIN-CONTAINING PROTEIN"/>
    <property type="match status" value="1"/>
</dbReference>
<dbReference type="PROSITE" id="PS50297">
    <property type="entry name" value="ANK_REP_REGION"/>
    <property type="match status" value="2"/>
</dbReference>
<dbReference type="InterPro" id="IPR036770">
    <property type="entry name" value="Ankyrin_rpt-contain_sf"/>
</dbReference>
<name>A0ABR1TZ08_9PEZI</name>
<dbReference type="InterPro" id="IPR002110">
    <property type="entry name" value="Ankyrin_rpt"/>
</dbReference>
<evidence type="ECO:0000256" key="4">
    <source>
        <dbReference type="SAM" id="MobiDB-lite"/>
    </source>
</evidence>
<dbReference type="EMBL" id="JAQQWK010000002">
    <property type="protein sequence ID" value="KAK8050943.1"/>
    <property type="molecule type" value="Genomic_DNA"/>
</dbReference>
<evidence type="ECO:0000256" key="1">
    <source>
        <dbReference type="ARBA" id="ARBA00022737"/>
    </source>
</evidence>
<dbReference type="Gene3D" id="1.25.40.20">
    <property type="entry name" value="Ankyrin repeat-containing domain"/>
    <property type="match status" value="1"/>
</dbReference>
<dbReference type="PROSITE" id="PS50088">
    <property type="entry name" value="ANK_REPEAT"/>
    <property type="match status" value="2"/>
</dbReference>
<evidence type="ECO:0000256" key="3">
    <source>
        <dbReference type="PROSITE-ProRule" id="PRU00023"/>
    </source>
</evidence>
<keyword evidence="6" id="KW-1185">Reference proteome</keyword>
<comment type="caution">
    <text evidence="5">The sequence shown here is derived from an EMBL/GenBank/DDBJ whole genome shotgun (WGS) entry which is preliminary data.</text>
</comment>